<dbReference type="GO" id="GO:0004252">
    <property type="term" value="F:serine-type endopeptidase activity"/>
    <property type="evidence" value="ECO:0007669"/>
    <property type="project" value="UniProtKB-EC"/>
</dbReference>
<evidence type="ECO:0000313" key="8">
    <source>
        <dbReference type="EMBL" id="TWU07943.1"/>
    </source>
</evidence>
<dbReference type="InterPro" id="IPR015500">
    <property type="entry name" value="Peptidase_S8_subtilisin-rel"/>
</dbReference>
<sequence>MAKRRRARGSSPPATARPQELEEGYDGLDSDTGVGAESLSEFTGRKIVTILSDDPADKKKVCEYFSARDVKDMLQTADYVESVFDMADVSSSDTMVFDHLPILVLNDKPNVQAALAAQPASVQDEEVRRLFVVEDEKRHFMSCLDEGCGQQTAMGFSSASRGAGGQRGAEPPALSPYHQGYLRGIQSLASQMLGGLPDEPAPNDGAAISPTSFGGCFSDTASFTWGLQATGVAASSLTGNGIRVAILDTGFEFGHPDANFASRVVGNATFVGGTAQDHHGHGTHVAGTACGPRDPGLSTRRYGIASEAEILVARVLGPTGGNDTTILGGINWAIGQGCDLINMSLGPRVCVASPAFSASHERAARIALGNGILMIAAAGNNSSRPGRVCPVVGPAAAPSIVAVAAVDNCGRIASFSNQGQNSSGGEINFAAPGVDVFSAWTNPTRHRSIPGTSMASPHVAGIAALIAQQTGLRGLPLYRELRSRARDIGHSRADMGNGFVSL</sequence>
<dbReference type="InterPro" id="IPR022398">
    <property type="entry name" value="Peptidase_S8_His-AS"/>
</dbReference>
<evidence type="ECO:0000256" key="6">
    <source>
        <dbReference type="SAM" id="MobiDB-lite"/>
    </source>
</evidence>
<dbReference type="Pfam" id="PF00082">
    <property type="entry name" value="Peptidase_S8"/>
    <property type="match status" value="1"/>
</dbReference>
<reference evidence="8 9" key="1">
    <citation type="submission" date="2019-02" db="EMBL/GenBank/DDBJ databases">
        <title>Deep-cultivation of Planctomycetes and their phenomic and genomic characterization uncovers novel biology.</title>
        <authorList>
            <person name="Wiegand S."/>
            <person name="Jogler M."/>
            <person name="Boedeker C."/>
            <person name="Pinto D."/>
            <person name="Vollmers J."/>
            <person name="Rivas-Marin E."/>
            <person name="Kohn T."/>
            <person name="Peeters S.H."/>
            <person name="Heuer A."/>
            <person name="Rast P."/>
            <person name="Oberbeckmann S."/>
            <person name="Bunk B."/>
            <person name="Jeske O."/>
            <person name="Meyerdierks A."/>
            <person name="Storesund J.E."/>
            <person name="Kallscheuer N."/>
            <person name="Luecker S."/>
            <person name="Lage O.M."/>
            <person name="Pohl T."/>
            <person name="Merkel B.J."/>
            <person name="Hornburger P."/>
            <person name="Mueller R.-W."/>
            <person name="Bruemmer F."/>
            <person name="Labrenz M."/>
            <person name="Spormann A.M."/>
            <person name="Op Den Camp H."/>
            <person name="Overmann J."/>
            <person name="Amann R."/>
            <person name="Jetten M.S.M."/>
            <person name="Mascher T."/>
            <person name="Medema M.H."/>
            <person name="Devos D.P."/>
            <person name="Kaster A.-K."/>
            <person name="Ovreas L."/>
            <person name="Rohde M."/>
            <person name="Galperin M.Y."/>
            <person name="Jogler C."/>
        </authorList>
    </citation>
    <scope>NUCLEOTIDE SEQUENCE [LARGE SCALE GENOMIC DNA]</scope>
    <source>
        <strain evidence="8 9">Pla52n</strain>
    </source>
</reference>
<evidence type="ECO:0000256" key="3">
    <source>
        <dbReference type="ARBA" id="ARBA00022801"/>
    </source>
</evidence>
<dbReference type="RefSeq" id="WP_146518071.1">
    <property type="nucleotide sequence ID" value="NZ_CP151726.1"/>
</dbReference>
<dbReference type="EMBL" id="SJPN01000001">
    <property type="protein sequence ID" value="TWU07943.1"/>
    <property type="molecule type" value="Genomic_DNA"/>
</dbReference>
<evidence type="ECO:0000313" key="9">
    <source>
        <dbReference type="Proteomes" id="UP000320176"/>
    </source>
</evidence>
<dbReference type="InterPro" id="IPR000209">
    <property type="entry name" value="Peptidase_S8/S53_dom"/>
</dbReference>
<keyword evidence="3 5" id="KW-0378">Hydrolase</keyword>
<keyword evidence="2 5" id="KW-0645">Protease</keyword>
<dbReference type="PRINTS" id="PR00723">
    <property type="entry name" value="SUBTILISIN"/>
</dbReference>
<gene>
    <name evidence="8" type="primary">apr_1</name>
    <name evidence="8" type="ORF">Pla52n_05200</name>
</gene>
<evidence type="ECO:0000256" key="2">
    <source>
        <dbReference type="ARBA" id="ARBA00022670"/>
    </source>
</evidence>
<dbReference type="PANTHER" id="PTHR43806">
    <property type="entry name" value="PEPTIDASE S8"/>
    <property type="match status" value="1"/>
</dbReference>
<name>A0A5C6B7C0_9BACT</name>
<keyword evidence="9" id="KW-1185">Reference proteome</keyword>
<dbReference type="InterPro" id="IPR023828">
    <property type="entry name" value="Peptidase_S8_Ser-AS"/>
</dbReference>
<evidence type="ECO:0000256" key="1">
    <source>
        <dbReference type="ARBA" id="ARBA00011073"/>
    </source>
</evidence>
<dbReference type="EC" id="3.4.21.62" evidence="8"/>
<comment type="caution">
    <text evidence="8">The sequence shown here is derived from an EMBL/GenBank/DDBJ whole genome shotgun (WGS) entry which is preliminary data.</text>
</comment>
<dbReference type="AlphaFoldDB" id="A0A5C6B7C0"/>
<dbReference type="InterPro" id="IPR023827">
    <property type="entry name" value="Peptidase_S8_Asp-AS"/>
</dbReference>
<organism evidence="8 9">
    <name type="scientific">Stieleria varia</name>
    <dbReference type="NCBI Taxonomy" id="2528005"/>
    <lineage>
        <taxon>Bacteria</taxon>
        <taxon>Pseudomonadati</taxon>
        <taxon>Planctomycetota</taxon>
        <taxon>Planctomycetia</taxon>
        <taxon>Pirellulales</taxon>
        <taxon>Pirellulaceae</taxon>
        <taxon>Stieleria</taxon>
    </lineage>
</organism>
<feature type="region of interest" description="Disordered" evidence="6">
    <location>
        <begin position="1"/>
        <end position="37"/>
    </location>
</feature>
<evidence type="ECO:0000256" key="5">
    <source>
        <dbReference type="RuleBase" id="RU003355"/>
    </source>
</evidence>
<evidence type="ECO:0000256" key="4">
    <source>
        <dbReference type="ARBA" id="ARBA00022825"/>
    </source>
</evidence>
<dbReference type="SUPFAM" id="SSF52743">
    <property type="entry name" value="Subtilisin-like"/>
    <property type="match status" value="1"/>
</dbReference>
<dbReference type="InterPro" id="IPR050131">
    <property type="entry name" value="Peptidase_S8_subtilisin-like"/>
</dbReference>
<keyword evidence="4 5" id="KW-0720">Serine protease</keyword>
<dbReference type="PROSITE" id="PS00138">
    <property type="entry name" value="SUBTILASE_SER"/>
    <property type="match status" value="1"/>
</dbReference>
<protein>
    <submittedName>
        <fullName evidence="8">Subtilisin DY</fullName>
        <ecNumber evidence="8">3.4.21.62</ecNumber>
    </submittedName>
</protein>
<dbReference type="InterPro" id="IPR036852">
    <property type="entry name" value="Peptidase_S8/S53_dom_sf"/>
</dbReference>
<comment type="similarity">
    <text evidence="1 5">Belongs to the peptidase S8 family.</text>
</comment>
<dbReference type="PROSITE" id="PS00137">
    <property type="entry name" value="SUBTILASE_HIS"/>
    <property type="match status" value="1"/>
</dbReference>
<feature type="domain" description="Peptidase S8/S53" evidence="7">
    <location>
        <begin position="239"/>
        <end position="469"/>
    </location>
</feature>
<dbReference type="Gene3D" id="3.40.50.200">
    <property type="entry name" value="Peptidase S8/S53 domain"/>
    <property type="match status" value="1"/>
</dbReference>
<dbReference type="OrthoDB" id="252653at2"/>
<dbReference type="GO" id="GO:0006508">
    <property type="term" value="P:proteolysis"/>
    <property type="evidence" value="ECO:0007669"/>
    <property type="project" value="UniProtKB-KW"/>
</dbReference>
<accession>A0A5C6B7C0</accession>
<dbReference type="PANTHER" id="PTHR43806:SF11">
    <property type="entry name" value="CEREVISIN-RELATED"/>
    <property type="match status" value="1"/>
</dbReference>
<dbReference type="PROSITE" id="PS00136">
    <property type="entry name" value="SUBTILASE_ASP"/>
    <property type="match status" value="1"/>
</dbReference>
<evidence type="ECO:0000259" key="7">
    <source>
        <dbReference type="Pfam" id="PF00082"/>
    </source>
</evidence>
<dbReference type="Proteomes" id="UP000320176">
    <property type="component" value="Unassembled WGS sequence"/>
</dbReference>
<proteinExistence type="inferred from homology"/>